<organism evidence="1 2">
    <name type="scientific">Aeromonas veronii</name>
    <dbReference type="NCBI Taxonomy" id="654"/>
    <lineage>
        <taxon>Bacteria</taxon>
        <taxon>Pseudomonadati</taxon>
        <taxon>Pseudomonadota</taxon>
        <taxon>Gammaproteobacteria</taxon>
        <taxon>Aeromonadales</taxon>
        <taxon>Aeromonadaceae</taxon>
        <taxon>Aeromonas</taxon>
    </lineage>
</organism>
<accession>A0A6S5BUD6</accession>
<name>A0A6S5BUD6_AERVE</name>
<proteinExistence type="predicted"/>
<evidence type="ECO:0000313" key="2">
    <source>
        <dbReference type="Proteomes" id="UP000515442"/>
    </source>
</evidence>
<protein>
    <submittedName>
        <fullName evidence="1">Uncharacterized protein</fullName>
    </submittedName>
</protein>
<dbReference type="Proteomes" id="UP000515442">
    <property type="component" value="Chromosome"/>
</dbReference>
<reference evidence="1 2" key="1">
    <citation type="submission" date="2019-12" db="EMBL/GenBank/DDBJ databases">
        <title>complete genome sequences of Aeromonas veronii str. WP3-W19-ESBL-03 isolated from wastewater treatment plant effluent.</title>
        <authorList>
            <person name="Sekizuka T."/>
            <person name="Itokawa K."/>
            <person name="Yatsu K."/>
            <person name="Inamine Y."/>
            <person name="Kuroda M."/>
        </authorList>
    </citation>
    <scope>NUCLEOTIDE SEQUENCE [LARGE SCALE GENOMIC DNA]</scope>
    <source>
        <strain evidence="1 2">WP3-W19-ESBL-03</strain>
    </source>
</reference>
<sequence>MLEDLLQQQQYDEAVVCMDNRLALIDQLAQLAKECPLQQQAVAELAATLSIQEERLKVLTVSYHKIVFKKLVQVGKGNKAGQAYNLNSKEF</sequence>
<gene>
    <name evidence="1" type="ORF">WP3W19E03_16250</name>
</gene>
<dbReference type="EMBL" id="AP022038">
    <property type="protein sequence ID" value="BBR39100.1"/>
    <property type="molecule type" value="Genomic_DNA"/>
</dbReference>
<evidence type="ECO:0000313" key="1">
    <source>
        <dbReference type="EMBL" id="BBR39100.1"/>
    </source>
</evidence>
<dbReference type="AlphaFoldDB" id="A0A6S5BUD6"/>